<gene>
    <name evidence="3" type="primary">Dsim\GD12152</name>
    <name evidence="3" type="ORF">Dsimw501_GD12152</name>
</gene>
<dbReference type="Bgee" id="FBgn0183889">
    <property type="expression patterns" value="Expressed in male reproductive system and 2 other cell types or tissues"/>
</dbReference>
<dbReference type="GO" id="GO:0008017">
    <property type="term" value="F:microtubule binding"/>
    <property type="evidence" value="ECO:0007669"/>
    <property type="project" value="TreeGrafter"/>
</dbReference>
<dbReference type="OrthoDB" id="7737418at2759"/>
<comment type="similarity">
    <text evidence="1">Belongs to the DNAI7 family.</text>
</comment>
<dbReference type="Pfam" id="PF15927">
    <property type="entry name" value="Casc1_N"/>
    <property type="match status" value="1"/>
</dbReference>
<dbReference type="GO" id="GO:0048487">
    <property type="term" value="F:beta-tubulin binding"/>
    <property type="evidence" value="ECO:0007669"/>
    <property type="project" value="TreeGrafter"/>
</dbReference>
<organism evidence="3">
    <name type="scientific">Drosophila simulans</name>
    <name type="common">Fruit fly</name>
    <dbReference type="NCBI Taxonomy" id="7240"/>
    <lineage>
        <taxon>Eukaryota</taxon>
        <taxon>Metazoa</taxon>
        <taxon>Ecdysozoa</taxon>
        <taxon>Arthropoda</taxon>
        <taxon>Hexapoda</taxon>
        <taxon>Insecta</taxon>
        <taxon>Pterygota</taxon>
        <taxon>Neoptera</taxon>
        <taxon>Endopterygota</taxon>
        <taxon>Diptera</taxon>
        <taxon>Brachycera</taxon>
        <taxon>Muscomorpha</taxon>
        <taxon>Ephydroidea</taxon>
        <taxon>Drosophilidae</taxon>
        <taxon>Drosophila</taxon>
        <taxon>Sophophora</taxon>
    </lineage>
</organism>
<evidence type="ECO:0000259" key="2">
    <source>
        <dbReference type="Pfam" id="PF15927"/>
    </source>
</evidence>
<dbReference type="InterPro" id="IPR031826">
    <property type="entry name" value="IC97/Casc1_N"/>
</dbReference>
<feature type="domain" description="IC97/Casc1 N-terminal" evidence="2">
    <location>
        <begin position="20"/>
        <end position="152"/>
    </location>
</feature>
<proteinExistence type="inferred from homology"/>
<dbReference type="InterPro" id="IPR023247">
    <property type="entry name" value="IC97/Dnai7-like"/>
</dbReference>
<accession>A0A0J9RZ02</accession>
<dbReference type="Proteomes" id="UP000035880">
    <property type="component" value="Chromosome 3L"/>
</dbReference>
<dbReference type="PANTHER" id="PTHR20929">
    <property type="entry name" value="LUNG ADENOMA SUSCEPTIBILITY 1-RELATED"/>
    <property type="match status" value="1"/>
</dbReference>
<dbReference type="AlphaFoldDB" id="A0A0J9RZ02"/>
<reference evidence="3" key="1">
    <citation type="journal article" date="2013" name="Genome Res.">
        <title>A second-generation assembly of the Drosophila simulans genome provides new insights into patterns of lineage-specific divergence.</title>
        <authorList>
            <person name="Hu T.T."/>
            <person name="Eisen M.B."/>
            <person name="Thornton K.R."/>
            <person name="Andolfatto P."/>
        </authorList>
    </citation>
    <scope>NUCLEOTIDE SEQUENCE [LARGE SCALE GENOMIC DNA]</scope>
    <source>
        <strain evidence="3">W501</strain>
    </source>
</reference>
<reference evidence="3" key="2">
    <citation type="submission" date="2014-06" db="EMBL/GenBank/DDBJ databases">
        <authorList>
            <person name="Hu T."/>
            <person name="Eisen M.B."/>
            <person name="Thornton K.R."/>
            <person name="Andolfatto P."/>
        </authorList>
    </citation>
    <scope>NUCLEOTIDE SEQUENCE</scope>
    <source>
        <strain evidence="3">W501</strain>
    </source>
</reference>
<evidence type="ECO:0000256" key="1">
    <source>
        <dbReference type="ARBA" id="ARBA00024332"/>
    </source>
</evidence>
<reference evidence="3" key="3">
    <citation type="submission" date="2015-04" db="EMBL/GenBank/DDBJ databases">
        <authorList>
            <consortium name="FlyBase"/>
        </authorList>
    </citation>
    <scope>NUCLEOTIDE SEQUENCE</scope>
    <source>
        <strain evidence="3">W501</strain>
    </source>
</reference>
<dbReference type="EMBL" id="CM002912">
    <property type="protein sequence ID" value="KMZ00907.1"/>
    <property type="molecule type" value="Genomic_DNA"/>
</dbReference>
<evidence type="ECO:0000313" key="3">
    <source>
        <dbReference type="EMBL" id="KMZ00907.1"/>
    </source>
</evidence>
<name>A0A0J9RZ02_DROSI</name>
<protein>
    <submittedName>
        <fullName evidence="3">Uncharacterized protein, isoform C</fullName>
    </submittedName>
</protein>
<dbReference type="PANTHER" id="PTHR20929:SF11">
    <property type="entry name" value="DYNEIN AXONEMAL INTERMEDIATE CHAIN 7"/>
    <property type="match status" value="1"/>
</dbReference>
<sequence>MVKRKNQDAVSNKPAVELLSEEEWMARRNIYMQRLADLKTSVAFIDDAVEEYKELQKQKLRNDKWNSYLACDGLPNPSRPAEIRKFIFQLNFMEQESCANEISWVLSVDEGSVLSQAPDRCDKTRKIMEKSRPNVGQLYEKTVQRILATIERVQRVLRNDEVLVHLPTFQVRELDKATGNVLRSELRGCDHSTATKCALRQSYTAVCAHLLRSALPSGQKL</sequence>